<reference evidence="14 15" key="2">
    <citation type="submission" date="2019-05" db="EMBL/GenBank/DDBJ databases">
        <title>Genome evolution of the obligate endosymbiont Buchnera aphidicola.</title>
        <authorList>
            <person name="Moran N.A."/>
        </authorList>
    </citation>
    <scope>NUCLEOTIDE SEQUENCE [LARGE SCALE GENOMIC DNA]</scope>
    <source>
        <strain evidence="14 15">Tca</strain>
    </source>
</reference>
<keyword evidence="6 12" id="KW-0698">rRNA processing</keyword>
<dbReference type="NCBIfam" id="NF008692">
    <property type="entry name" value="PRK11713.1-5"/>
    <property type="match status" value="1"/>
</dbReference>
<evidence type="ECO:0000256" key="1">
    <source>
        <dbReference type="ARBA" id="ARBA00004496"/>
    </source>
</evidence>
<dbReference type="NCBIfam" id="TIGR00046">
    <property type="entry name" value="RsmE family RNA methyltransferase"/>
    <property type="match status" value="1"/>
</dbReference>
<comment type="catalytic activity">
    <reaction evidence="11 12">
        <text>uridine(1498) in 16S rRNA + S-adenosyl-L-methionine = N(3)-methyluridine(1498) in 16S rRNA + S-adenosyl-L-homocysteine + H(+)</text>
        <dbReference type="Rhea" id="RHEA:42920"/>
        <dbReference type="Rhea" id="RHEA-COMP:10283"/>
        <dbReference type="Rhea" id="RHEA-COMP:10284"/>
        <dbReference type="ChEBI" id="CHEBI:15378"/>
        <dbReference type="ChEBI" id="CHEBI:57856"/>
        <dbReference type="ChEBI" id="CHEBI:59789"/>
        <dbReference type="ChEBI" id="CHEBI:65315"/>
        <dbReference type="ChEBI" id="CHEBI:74502"/>
        <dbReference type="EC" id="2.1.1.193"/>
    </reaction>
</comment>
<evidence type="ECO:0000256" key="8">
    <source>
        <dbReference type="ARBA" id="ARBA00022679"/>
    </source>
</evidence>
<evidence type="ECO:0000256" key="7">
    <source>
        <dbReference type="ARBA" id="ARBA00022603"/>
    </source>
</evidence>
<dbReference type="SUPFAM" id="SSF75217">
    <property type="entry name" value="alpha/beta knot"/>
    <property type="match status" value="1"/>
</dbReference>
<evidence type="ECO:0000313" key="14">
    <source>
        <dbReference type="EMBL" id="QCI26843.1"/>
    </source>
</evidence>
<dbReference type="EMBL" id="CP034852">
    <property type="protein sequence ID" value="QCI26843.1"/>
    <property type="molecule type" value="Genomic_DNA"/>
</dbReference>
<comment type="similarity">
    <text evidence="2 12">Belongs to the RNA methyltransferase RsmE family.</text>
</comment>
<evidence type="ECO:0000256" key="9">
    <source>
        <dbReference type="ARBA" id="ARBA00022691"/>
    </source>
</evidence>
<name>A0A4D6YFG8_9GAMM</name>
<dbReference type="GO" id="GO:0005737">
    <property type="term" value="C:cytoplasm"/>
    <property type="evidence" value="ECO:0007669"/>
    <property type="project" value="UniProtKB-SubCell"/>
</dbReference>
<evidence type="ECO:0000256" key="6">
    <source>
        <dbReference type="ARBA" id="ARBA00022552"/>
    </source>
</evidence>
<dbReference type="AlphaFoldDB" id="A0A4D6YFG8"/>
<keyword evidence="9 12" id="KW-0949">S-adenosyl-L-methionine</keyword>
<feature type="domain" description="Ribosomal RNA small subunit methyltransferase E methyltransferase" evidence="13">
    <location>
        <begin position="76"/>
        <end position="238"/>
    </location>
</feature>
<accession>A0A4D6YFG8</accession>
<dbReference type="InterPro" id="IPR015947">
    <property type="entry name" value="PUA-like_sf"/>
</dbReference>
<dbReference type="InterPro" id="IPR029026">
    <property type="entry name" value="tRNA_m1G_MTases_N"/>
</dbReference>
<keyword evidence="15" id="KW-1185">Reference proteome</keyword>
<dbReference type="GO" id="GO:0070475">
    <property type="term" value="P:rRNA base methylation"/>
    <property type="evidence" value="ECO:0007669"/>
    <property type="project" value="TreeGrafter"/>
</dbReference>
<evidence type="ECO:0000256" key="3">
    <source>
        <dbReference type="ARBA" id="ARBA00012328"/>
    </source>
</evidence>
<evidence type="ECO:0000259" key="13">
    <source>
        <dbReference type="Pfam" id="PF04452"/>
    </source>
</evidence>
<evidence type="ECO:0000256" key="12">
    <source>
        <dbReference type="PIRNR" id="PIRNR015601"/>
    </source>
</evidence>
<dbReference type="InterPro" id="IPR006700">
    <property type="entry name" value="RsmE"/>
</dbReference>
<keyword evidence="7 12" id="KW-0489">Methyltransferase</keyword>
<dbReference type="OrthoDB" id="9815641at2"/>
<dbReference type="CDD" id="cd18084">
    <property type="entry name" value="RsmE-like"/>
    <property type="match status" value="1"/>
</dbReference>
<evidence type="ECO:0000256" key="11">
    <source>
        <dbReference type="ARBA" id="ARBA00047944"/>
    </source>
</evidence>
<dbReference type="InterPro" id="IPR046886">
    <property type="entry name" value="RsmE_MTase_dom"/>
</dbReference>
<dbReference type="RefSeq" id="WP_158353582.1">
    <property type="nucleotide sequence ID" value="NZ_CP034852.1"/>
</dbReference>
<dbReference type="Pfam" id="PF04452">
    <property type="entry name" value="Methyltrans_RNA"/>
    <property type="match status" value="1"/>
</dbReference>
<evidence type="ECO:0000256" key="10">
    <source>
        <dbReference type="ARBA" id="ARBA00025699"/>
    </source>
</evidence>
<reference evidence="14 15" key="1">
    <citation type="submission" date="2018-12" db="EMBL/GenBank/DDBJ databases">
        <authorList>
            <person name="Chong R.A."/>
        </authorList>
    </citation>
    <scope>NUCLEOTIDE SEQUENCE [LARGE SCALE GENOMIC DNA]</scope>
    <source>
        <strain evidence="14 15">Tca</strain>
    </source>
</reference>
<evidence type="ECO:0000256" key="2">
    <source>
        <dbReference type="ARBA" id="ARBA00005528"/>
    </source>
</evidence>
<protein>
    <recommendedName>
        <fullName evidence="4 12">Ribosomal RNA small subunit methyltransferase E</fullName>
        <ecNumber evidence="3 12">2.1.1.193</ecNumber>
    </recommendedName>
</protein>
<evidence type="ECO:0000256" key="5">
    <source>
        <dbReference type="ARBA" id="ARBA00022490"/>
    </source>
</evidence>
<dbReference type="PIRSF" id="PIRSF015601">
    <property type="entry name" value="MTase_slr0722"/>
    <property type="match status" value="1"/>
</dbReference>
<proteinExistence type="inferred from homology"/>
<dbReference type="EC" id="2.1.1.193" evidence="3 12"/>
<dbReference type="Gene3D" id="3.40.1280.10">
    <property type="match status" value="1"/>
</dbReference>
<comment type="function">
    <text evidence="10 12">Specifically methylates the N3 position of the uracil ring of uridine 1498 (m3U1498) in 16S rRNA. Acts on the fully assembled 30S ribosomal subunit.</text>
</comment>
<dbReference type="PANTHER" id="PTHR30027">
    <property type="entry name" value="RIBOSOMAL RNA SMALL SUBUNIT METHYLTRANSFERASE E"/>
    <property type="match status" value="1"/>
</dbReference>
<organism evidence="14 15">
    <name type="scientific">Buchnera aphidicola</name>
    <name type="common">Thelaxes californica</name>
    <dbReference type="NCBI Taxonomy" id="1315998"/>
    <lineage>
        <taxon>Bacteria</taxon>
        <taxon>Pseudomonadati</taxon>
        <taxon>Pseudomonadota</taxon>
        <taxon>Gammaproteobacteria</taxon>
        <taxon>Enterobacterales</taxon>
        <taxon>Erwiniaceae</taxon>
        <taxon>Buchnera</taxon>
    </lineage>
</organism>
<dbReference type="InterPro" id="IPR029028">
    <property type="entry name" value="Alpha/beta_knot_MTases"/>
</dbReference>
<dbReference type="SUPFAM" id="SSF88697">
    <property type="entry name" value="PUA domain-like"/>
    <property type="match status" value="1"/>
</dbReference>
<evidence type="ECO:0000313" key="15">
    <source>
        <dbReference type="Proteomes" id="UP000298782"/>
    </source>
</evidence>
<keyword evidence="5 12" id="KW-0963">Cytoplasm</keyword>
<dbReference type="GO" id="GO:0070042">
    <property type="term" value="F:rRNA (uridine-N3-)-methyltransferase activity"/>
    <property type="evidence" value="ECO:0007669"/>
    <property type="project" value="TreeGrafter"/>
</dbReference>
<gene>
    <name evidence="14" type="ORF">D9V80_01590</name>
</gene>
<dbReference type="PANTHER" id="PTHR30027:SF3">
    <property type="entry name" value="16S RRNA (URACIL(1498)-N(3))-METHYLTRANSFERASE"/>
    <property type="match status" value="1"/>
</dbReference>
<dbReference type="Gene3D" id="2.40.240.20">
    <property type="entry name" value="Hypothetical PUA domain-like, domain 1"/>
    <property type="match status" value="1"/>
</dbReference>
<comment type="subcellular location">
    <subcellularLocation>
        <location evidence="1 12">Cytoplasm</location>
    </subcellularLocation>
</comment>
<evidence type="ECO:0000256" key="4">
    <source>
        <dbReference type="ARBA" id="ARBA00013673"/>
    </source>
</evidence>
<dbReference type="Proteomes" id="UP000298782">
    <property type="component" value="Chromosome"/>
</dbReference>
<sequence>MNYPRIYYKKKINIFSNIEITDTFNCHYLKNVLRIKYKDIIIIFNNEPIDFYTKVIKINSIITLKVIKLKNNNNISPLYIHLAQVISLNKKKMNLIIQKSTELGVKEITPIYLLNKNTKINFIKNKIIEKWKKIIISACQQCRRNNLPIINQPTELNNWFIDIKNKKEKKIIFHTNANKKIKDITCKIKNIIILMGYEKGFSNEEIQSAMKNNFHVFSLGERILKMETATIAAISILQSKYGDI</sequence>
<keyword evidence="8 12" id="KW-0808">Transferase</keyword>